<dbReference type="GO" id="GO:0030509">
    <property type="term" value="P:BMP signaling pathway"/>
    <property type="evidence" value="ECO:0007669"/>
    <property type="project" value="TreeGrafter"/>
</dbReference>
<feature type="domain" description="TGF-beta family profile" evidence="11">
    <location>
        <begin position="388"/>
        <end position="500"/>
    </location>
</feature>
<evidence type="ECO:0000256" key="7">
    <source>
        <dbReference type="ARBA" id="ARBA00023180"/>
    </source>
</evidence>
<evidence type="ECO:0000313" key="13">
    <source>
        <dbReference type="Proteomes" id="UP001174136"/>
    </source>
</evidence>
<feature type="signal peptide" evidence="10">
    <location>
        <begin position="1"/>
        <end position="35"/>
    </location>
</feature>
<dbReference type="SMART" id="SM00204">
    <property type="entry name" value="TGFB"/>
    <property type="match status" value="1"/>
</dbReference>
<keyword evidence="3" id="KW-0964">Secreted</keyword>
<dbReference type="GO" id="GO:0005615">
    <property type="term" value="C:extracellular space"/>
    <property type="evidence" value="ECO:0007669"/>
    <property type="project" value="TreeGrafter"/>
</dbReference>
<dbReference type="FunFam" id="2.10.90.10:FF:000001">
    <property type="entry name" value="Bone morphogenetic protein 4"/>
    <property type="match status" value="1"/>
</dbReference>
<dbReference type="PANTHER" id="PTHR11848:SF39">
    <property type="entry name" value="BONE MORPHOGENETIC PROTEIN 10"/>
    <property type="match status" value="1"/>
</dbReference>
<dbReference type="GO" id="GO:0008083">
    <property type="term" value="F:growth factor activity"/>
    <property type="evidence" value="ECO:0007669"/>
    <property type="project" value="UniProtKB-KW"/>
</dbReference>
<dbReference type="InterPro" id="IPR015615">
    <property type="entry name" value="TGF-beta-rel"/>
</dbReference>
<evidence type="ECO:0000256" key="3">
    <source>
        <dbReference type="ARBA" id="ARBA00022525"/>
    </source>
</evidence>
<keyword evidence="4 10" id="KW-0732">Signal</keyword>
<dbReference type="Pfam" id="PF00688">
    <property type="entry name" value="TGFb_propeptide"/>
    <property type="match status" value="1"/>
</dbReference>
<evidence type="ECO:0000256" key="1">
    <source>
        <dbReference type="ARBA" id="ARBA00004613"/>
    </source>
</evidence>
<keyword evidence="6" id="KW-1015">Disulfide bond</keyword>
<evidence type="ECO:0000256" key="6">
    <source>
        <dbReference type="ARBA" id="ARBA00023157"/>
    </source>
</evidence>
<dbReference type="Pfam" id="PF00019">
    <property type="entry name" value="TGF_beta"/>
    <property type="match status" value="1"/>
</dbReference>
<comment type="subcellular location">
    <subcellularLocation>
        <location evidence="1">Secreted</location>
    </subcellularLocation>
</comment>
<feature type="chain" id="PRO_5041201801" evidence="10">
    <location>
        <begin position="36"/>
        <end position="500"/>
    </location>
</feature>
<dbReference type="InterPro" id="IPR001839">
    <property type="entry name" value="TGF-b_C"/>
</dbReference>
<gene>
    <name evidence="12" type="primary">BMP10_1</name>
    <name evidence="12" type="ORF">N1851_007801</name>
</gene>
<evidence type="ECO:0000256" key="8">
    <source>
        <dbReference type="RuleBase" id="RU000354"/>
    </source>
</evidence>
<organism evidence="12 13">
    <name type="scientific">Merluccius polli</name>
    <name type="common">Benguela hake</name>
    <name type="synonym">Merluccius cadenati</name>
    <dbReference type="NCBI Taxonomy" id="89951"/>
    <lineage>
        <taxon>Eukaryota</taxon>
        <taxon>Metazoa</taxon>
        <taxon>Chordata</taxon>
        <taxon>Craniata</taxon>
        <taxon>Vertebrata</taxon>
        <taxon>Euteleostomi</taxon>
        <taxon>Actinopterygii</taxon>
        <taxon>Neopterygii</taxon>
        <taxon>Teleostei</taxon>
        <taxon>Neoteleostei</taxon>
        <taxon>Acanthomorphata</taxon>
        <taxon>Zeiogadaria</taxon>
        <taxon>Gadariae</taxon>
        <taxon>Gadiformes</taxon>
        <taxon>Gadoidei</taxon>
        <taxon>Merlucciidae</taxon>
        <taxon>Merluccius</taxon>
    </lineage>
</organism>
<evidence type="ECO:0000256" key="5">
    <source>
        <dbReference type="ARBA" id="ARBA00023030"/>
    </source>
</evidence>
<dbReference type="PROSITE" id="PS51362">
    <property type="entry name" value="TGF_BETA_2"/>
    <property type="match status" value="1"/>
</dbReference>
<dbReference type="PANTHER" id="PTHR11848">
    <property type="entry name" value="TGF-BETA FAMILY"/>
    <property type="match status" value="1"/>
</dbReference>
<name>A0AA47P7I6_MERPO</name>
<dbReference type="InterPro" id="IPR001111">
    <property type="entry name" value="TGF-b_propeptide"/>
</dbReference>
<evidence type="ECO:0000256" key="2">
    <source>
        <dbReference type="ARBA" id="ARBA00006656"/>
    </source>
</evidence>
<sequence>MASNWVPKVGNRLTSKTLFLLISVLLLRGAPCGRGNPIPQPLQRHQPPTTTPATGGLESDRTTDVPLLLEQGGDVDTMQSLLENLKEQFLRTFNLSGLAGALQPAGGGSRVEPPEYMMELYNRFANDHSAMPTANIIRSFKNEAPALDEVEASDVRRHPLLFNVSVPHHERITAAELRLYTLVQNDRHLYDGVDRKVTVYELGPPDEDDPLVTMGNSFEAPSDTRERRSEPVELASRQVFGVDDGWEAFDLTTAVQRWRRSESGTTHRLEVHIASLVTEESPDMEVSHRNATPPPEGGMKIDTSPEEKHKPLLIVFSNDQSGDDRQDRHELNEMIDHETSDLVLQRDNLELGLNSLWGEGQQEEGVDEPDEEDLIQMRSNIIYDTTSRIRRNAKGNYCKKQSLFVEFKDIGWDSWILAPTGYDAFECSGVCTYPLTKHVTPTKHAIVQTLININSPQKAGKACCVPTKLEPISLLYLDDTGVVTYKYKYEGMVVAECGCR</sequence>
<comment type="caution">
    <text evidence="12">The sequence shown here is derived from an EMBL/GenBank/DDBJ whole genome shotgun (WGS) entry which is preliminary data.</text>
</comment>
<feature type="region of interest" description="Disordered" evidence="9">
    <location>
        <begin position="36"/>
        <end position="61"/>
    </location>
</feature>
<dbReference type="GO" id="GO:0035239">
    <property type="term" value="P:tube morphogenesis"/>
    <property type="evidence" value="ECO:0007669"/>
    <property type="project" value="UniProtKB-ARBA"/>
</dbReference>
<keyword evidence="7" id="KW-0325">Glycoprotein</keyword>
<dbReference type="InterPro" id="IPR029034">
    <property type="entry name" value="Cystine-knot_cytokine"/>
</dbReference>
<dbReference type="Gene3D" id="2.10.90.10">
    <property type="entry name" value="Cystine-knot cytokines"/>
    <property type="match status" value="1"/>
</dbReference>
<evidence type="ECO:0000259" key="11">
    <source>
        <dbReference type="PROSITE" id="PS51362"/>
    </source>
</evidence>
<reference evidence="12" key="1">
    <citation type="journal article" date="2023" name="Front. Mar. Sci.">
        <title>A new Merluccius polli reference genome to investigate the effects of global change in West African waters.</title>
        <authorList>
            <person name="Mateo J.L."/>
            <person name="Blanco-Fernandez C."/>
            <person name="Garcia-Vazquez E."/>
            <person name="Machado-Schiaffino G."/>
        </authorList>
    </citation>
    <scope>NUCLEOTIDE SEQUENCE</scope>
    <source>
        <strain evidence="12">C29</strain>
        <tissue evidence="12">Fin</tissue>
    </source>
</reference>
<dbReference type="Gene3D" id="2.60.120.970">
    <property type="match status" value="1"/>
</dbReference>
<evidence type="ECO:0000256" key="9">
    <source>
        <dbReference type="SAM" id="MobiDB-lite"/>
    </source>
</evidence>
<feature type="region of interest" description="Disordered" evidence="9">
    <location>
        <begin position="204"/>
        <end position="231"/>
    </location>
</feature>
<keyword evidence="13" id="KW-1185">Reference proteome</keyword>
<accession>A0AA47P7I6</accession>
<dbReference type="Proteomes" id="UP001174136">
    <property type="component" value="Unassembled WGS sequence"/>
</dbReference>
<dbReference type="EMBL" id="JAOPHQ010001422">
    <property type="protein sequence ID" value="KAK0151055.1"/>
    <property type="molecule type" value="Genomic_DNA"/>
</dbReference>
<evidence type="ECO:0000256" key="10">
    <source>
        <dbReference type="SAM" id="SignalP"/>
    </source>
</evidence>
<dbReference type="SUPFAM" id="SSF57501">
    <property type="entry name" value="Cystine-knot cytokines"/>
    <property type="match status" value="1"/>
</dbReference>
<feature type="compositionally biased region" description="Basic and acidic residues" evidence="9">
    <location>
        <begin position="222"/>
        <end position="231"/>
    </location>
</feature>
<evidence type="ECO:0000256" key="4">
    <source>
        <dbReference type="ARBA" id="ARBA00022729"/>
    </source>
</evidence>
<proteinExistence type="inferred from homology"/>
<protein>
    <submittedName>
        <fullName evidence="12">Bone morphogenetic protein 10</fullName>
    </submittedName>
</protein>
<comment type="similarity">
    <text evidence="2 8">Belongs to the TGF-beta family.</text>
</comment>
<evidence type="ECO:0000313" key="12">
    <source>
        <dbReference type="EMBL" id="KAK0151055.1"/>
    </source>
</evidence>
<dbReference type="AlphaFoldDB" id="A0AA47P7I6"/>
<dbReference type="InterPro" id="IPR017948">
    <property type="entry name" value="TGFb_CS"/>
</dbReference>
<dbReference type="PROSITE" id="PS00250">
    <property type="entry name" value="TGF_BETA_1"/>
    <property type="match status" value="1"/>
</dbReference>
<dbReference type="GO" id="GO:0005125">
    <property type="term" value="F:cytokine activity"/>
    <property type="evidence" value="ECO:0007669"/>
    <property type="project" value="TreeGrafter"/>
</dbReference>
<keyword evidence="5 8" id="KW-0339">Growth factor</keyword>